<accession>A0A512HAY3</accession>
<feature type="region of interest" description="Disordered" evidence="1">
    <location>
        <begin position="121"/>
        <end position="154"/>
    </location>
</feature>
<dbReference type="Proteomes" id="UP000321567">
    <property type="component" value="Unassembled WGS sequence"/>
</dbReference>
<reference evidence="3 4" key="1">
    <citation type="submission" date="2019-07" db="EMBL/GenBank/DDBJ databases">
        <title>Whole genome shotgun sequence of Rhodospirillum oryzae NBRC 107573.</title>
        <authorList>
            <person name="Hosoyama A."/>
            <person name="Uohara A."/>
            <person name="Ohji S."/>
            <person name="Ichikawa N."/>
        </authorList>
    </citation>
    <scope>NUCLEOTIDE SEQUENCE [LARGE SCALE GENOMIC DNA]</scope>
    <source>
        <strain evidence="3 4">NBRC 107573</strain>
    </source>
</reference>
<evidence type="ECO:0000313" key="3">
    <source>
        <dbReference type="EMBL" id="GEO82604.1"/>
    </source>
</evidence>
<evidence type="ECO:0000313" key="4">
    <source>
        <dbReference type="Proteomes" id="UP000321567"/>
    </source>
</evidence>
<organism evidence="3 4">
    <name type="scientific">Pararhodospirillum oryzae</name>
    <dbReference type="NCBI Taxonomy" id="478448"/>
    <lineage>
        <taxon>Bacteria</taxon>
        <taxon>Pseudomonadati</taxon>
        <taxon>Pseudomonadota</taxon>
        <taxon>Alphaproteobacteria</taxon>
        <taxon>Rhodospirillales</taxon>
        <taxon>Rhodospirillaceae</taxon>
        <taxon>Pararhodospirillum</taxon>
    </lineage>
</organism>
<evidence type="ECO:0000259" key="2">
    <source>
        <dbReference type="SMART" id="SM00507"/>
    </source>
</evidence>
<comment type="caution">
    <text evidence="3">The sequence shown here is derived from an EMBL/GenBank/DDBJ whole genome shotgun (WGS) entry which is preliminary data.</text>
</comment>
<dbReference type="AlphaFoldDB" id="A0A512HAY3"/>
<dbReference type="SMART" id="SM00507">
    <property type="entry name" value="HNHc"/>
    <property type="match status" value="1"/>
</dbReference>
<dbReference type="Gene3D" id="1.10.30.50">
    <property type="match status" value="1"/>
</dbReference>
<protein>
    <recommendedName>
        <fullName evidence="2">HNH nuclease domain-containing protein</fullName>
    </recommendedName>
</protein>
<dbReference type="GO" id="GO:0005829">
    <property type="term" value="C:cytosol"/>
    <property type="evidence" value="ECO:0007669"/>
    <property type="project" value="TreeGrafter"/>
</dbReference>
<dbReference type="InterPro" id="IPR003615">
    <property type="entry name" value="HNH_nuc"/>
</dbReference>
<dbReference type="PANTHER" id="PTHR41286">
    <property type="entry name" value="HNH NUCLEASE YAJD-RELATED"/>
    <property type="match status" value="1"/>
</dbReference>
<keyword evidence="4" id="KW-1185">Reference proteome</keyword>
<dbReference type="CDD" id="cd00085">
    <property type="entry name" value="HNHc"/>
    <property type="match status" value="1"/>
</dbReference>
<feature type="domain" description="HNH nuclease" evidence="2">
    <location>
        <begin position="65"/>
        <end position="115"/>
    </location>
</feature>
<name>A0A512HAY3_9PROT</name>
<dbReference type="EMBL" id="BJZO01000091">
    <property type="protein sequence ID" value="GEO82604.1"/>
    <property type="molecule type" value="Genomic_DNA"/>
</dbReference>
<dbReference type="PANTHER" id="PTHR41286:SF1">
    <property type="entry name" value="HNH NUCLEASE YAJD-RELATED"/>
    <property type="match status" value="1"/>
</dbReference>
<sequence>MAAPGGGAGTGMVSVPSLKGIGTMPTMVRICPRCGAKVKVGQGCACERDERPSASERGYGVRWQRARAAFLADHPVCVKCGAPATVVDHIFPHKGDQSVFWDKLNWQALCTHCHCSIKQAEERGKKKPKIIKGVDANGRPRDPNHPWNLNPWKP</sequence>
<gene>
    <name evidence="3" type="ORF">ROR02_27350</name>
</gene>
<proteinExistence type="predicted"/>
<evidence type="ECO:0000256" key="1">
    <source>
        <dbReference type="SAM" id="MobiDB-lite"/>
    </source>
</evidence>